<protein>
    <submittedName>
        <fullName evidence="1">Uncharacterized protein</fullName>
    </submittedName>
</protein>
<gene>
    <name evidence="1" type="ordered locus">Ilyop_2268</name>
</gene>
<dbReference type="AlphaFoldDB" id="E3HCX3"/>
<dbReference type="KEGG" id="ipo:Ilyop_2268"/>
<organism evidence="1 2">
    <name type="scientific">Ilyobacter polytropus (strain ATCC 51220 / DSM 2926 / LMG 16218 / CuHBu1)</name>
    <dbReference type="NCBI Taxonomy" id="572544"/>
    <lineage>
        <taxon>Bacteria</taxon>
        <taxon>Fusobacteriati</taxon>
        <taxon>Fusobacteriota</taxon>
        <taxon>Fusobacteriia</taxon>
        <taxon>Fusobacteriales</taxon>
        <taxon>Fusobacteriaceae</taxon>
        <taxon>Ilyobacter</taxon>
    </lineage>
</organism>
<keyword evidence="1" id="KW-0614">Plasmid</keyword>
<reference evidence="1 2" key="1">
    <citation type="journal article" date="2010" name="Stand. Genomic Sci.">
        <title>Complete genome sequence of Ilyobacter polytropus type strain (CuHbu1).</title>
        <authorList>
            <person name="Sikorski J."/>
            <person name="Chertkov O."/>
            <person name="Lapidus A."/>
            <person name="Nolan M."/>
            <person name="Lucas S."/>
            <person name="Del Rio T.G."/>
            <person name="Tice H."/>
            <person name="Cheng J.F."/>
            <person name="Tapia R."/>
            <person name="Han C."/>
            <person name="Goodwin L."/>
            <person name="Pitluck S."/>
            <person name="Liolios K."/>
            <person name="Ivanova N."/>
            <person name="Mavromatis K."/>
            <person name="Mikhailova N."/>
            <person name="Pati A."/>
            <person name="Chen A."/>
            <person name="Palaniappan K."/>
            <person name="Land M."/>
            <person name="Hauser L."/>
            <person name="Chang Y.J."/>
            <person name="Jeffries C.D."/>
            <person name="Brambilla E."/>
            <person name="Yasawong M."/>
            <person name="Rohde M."/>
            <person name="Pukall R."/>
            <person name="Spring S."/>
            <person name="Goker M."/>
            <person name="Woyke T."/>
            <person name="Bristow J."/>
            <person name="Eisen J.A."/>
            <person name="Markowitz V."/>
            <person name="Hugenholtz P."/>
            <person name="Kyrpides N.C."/>
            <person name="Klenk H.P."/>
        </authorList>
    </citation>
    <scope>NUCLEOTIDE SEQUENCE [LARGE SCALE GENOMIC DNA]</scope>
    <source>
        <strain evidence="2">ATCC 51220 / DSM 2926 / LMG 16218 / CuHBu1</strain>
        <plasmid evidence="2">pILYOP01</plasmid>
    </source>
</reference>
<keyword evidence="2" id="KW-1185">Reference proteome</keyword>
<dbReference type="RefSeq" id="WP_013388689.1">
    <property type="nucleotide sequence ID" value="NC_014633.1"/>
</dbReference>
<evidence type="ECO:0000313" key="1">
    <source>
        <dbReference type="EMBL" id="ADO84029.1"/>
    </source>
</evidence>
<evidence type="ECO:0000313" key="2">
    <source>
        <dbReference type="Proteomes" id="UP000006875"/>
    </source>
</evidence>
<geneLocation type="plasmid" evidence="1 2">
    <name>pILYOP01</name>
</geneLocation>
<name>E3HCX3_ILYPC</name>
<dbReference type="EMBL" id="CP002282">
    <property type="protein sequence ID" value="ADO84029.1"/>
    <property type="molecule type" value="Genomic_DNA"/>
</dbReference>
<accession>E3HCX3</accession>
<proteinExistence type="predicted"/>
<dbReference type="Proteomes" id="UP000006875">
    <property type="component" value="Plasmid pILYOP01"/>
</dbReference>
<dbReference type="HOGENOM" id="CLU_1813193_0_0_0"/>
<sequence>MKLKVKEEIFKLLENPNDSFIGDRRIYEGEILKDLVLKERFKAERHSLPLNYIFFEKLTPCMKIENIENLGGLMLENIRYEDILGYIPSVGFILLLFNTSKESAFIIKKRLIDSYQFQKISDSFNIKVIEEKDFALLNMFSD</sequence>